<evidence type="ECO:0000313" key="3">
    <source>
        <dbReference type="EMBL" id="GAU22051.1"/>
    </source>
</evidence>
<accession>A0A2Z6LS95</accession>
<feature type="domain" description="Transposase-associated" evidence="2">
    <location>
        <begin position="3"/>
        <end position="82"/>
    </location>
</feature>
<evidence type="ECO:0000313" key="4">
    <source>
        <dbReference type="Proteomes" id="UP000242715"/>
    </source>
</evidence>
<organism evidence="3 4">
    <name type="scientific">Trifolium subterraneum</name>
    <name type="common">Subterranean clover</name>
    <dbReference type="NCBI Taxonomy" id="3900"/>
    <lineage>
        <taxon>Eukaryota</taxon>
        <taxon>Viridiplantae</taxon>
        <taxon>Streptophyta</taxon>
        <taxon>Embryophyta</taxon>
        <taxon>Tracheophyta</taxon>
        <taxon>Spermatophyta</taxon>
        <taxon>Magnoliopsida</taxon>
        <taxon>eudicotyledons</taxon>
        <taxon>Gunneridae</taxon>
        <taxon>Pentapetalae</taxon>
        <taxon>rosids</taxon>
        <taxon>fabids</taxon>
        <taxon>Fabales</taxon>
        <taxon>Fabaceae</taxon>
        <taxon>Papilionoideae</taxon>
        <taxon>50 kb inversion clade</taxon>
        <taxon>NPAAA clade</taxon>
        <taxon>Hologalegina</taxon>
        <taxon>IRL clade</taxon>
        <taxon>Trifolieae</taxon>
        <taxon>Trifolium</taxon>
    </lineage>
</organism>
<feature type="compositionally biased region" description="Polar residues" evidence="1">
    <location>
        <begin position="228"/>
        <end position="241"/>
    </location>
</feature>
<sequence>MDRRWMYDRCYDGGQVKEIFKFGVELFIDTVKQNPVFLKLGGIRCPCTVCQCRRIHSEDEIRFHLCNKGFQPNYSVWTSHGETFPSDQGASSSAHGKSLAEIEQQLRAENQEAIAKMKDQIRGEFWGRDRQIPLENQSDQEQLQRQQHLQRQQQQRQQKQTPLQNQSDQLQQQLQRQRRLMQHRLNPQVPKVPFISGGINIQGGGSVYIQIAGSGTNEFNVSGGGRTSGESASGERTNNEGTSGGRTTRGKCGNA</sequence>
<dbReference type="Pfam" id="PF13963">
    <property type="entry name" value="Transpos_assoc"/>
    <property type="match status" value="1"/>
</dbReference>
<dbReference type="InterPro" id="IPR029480">
    <property type="entry name" value="Transpos_assoc"/>
</dbReference>
<protein>
    <recommendedName>
        <fullName evidence="2">Transposase-associated domain-containing protein</fullName>
    </recommendedName>
</protein>
<name>A0A2Z6LS95_TRISU</name>
<evidence type="ECO:0000256" key="1">
    <source>
        <dbReference type="SAM" id="MobiDB-lite"/>
    </source>
</evidence>
<keyword evidence="4" id="KW-1185">Reference proteome</keyword>
<reference evidence="4" key="1">
    <citation type="journal article" date="2017" name="Front. Plant Sci.">
        <title>Climate Clever Clovers: New Paradigm to Reduce the Environmental Footprint of Ruminants by Breeding Low Methanogenic Forages Utilizing Haplotype Variation.</title>
        <authorList>
            <person name="Kaur P."/>
            <person name="Appels R."/>
            <person name="Bayer P.E."/>
            <person name="Keeble-Gagnere G."/>
            <person name="Wang J."/>
            <person name="Hirakawa H."/>
            <person name="Shirasawa K."/>
            <person name="Vercoe P."/>
            <person name="Stefanova K."/>
            <person name="Durmic Z."/>
            <person name="Nichols P."/>
            <person name="Revell C."/>
            <person name="Isobe S.N."/>
            <person name="Edwards D."/>
            <person name="Erskine W."/>
        </authorList>
    </citation>
    <scope>NUCLEOTIDE SEQUENCE [LARGE SCALE GENOMIC DNA]</scope>
    <source>
        <strain evidence="4">cv. Daliak</strain>
    </source>
</reference>
<proteinExistence type="predicted"/>
<dbReference type="AlphaFoldDB" id="A0A2Z6LS95"/>
<dbReference type="EMBL" id="DF973241">
    <property type="protein sequence ID" value="GAU22051.1"/>
    <property type="molecule type" value="Genomic_DNA"/>
</dbReference>
<feature type="region of interest" description="Disordered" evidence="1">
    <location>
        <begin position="137"/>
        <end position="175"/>
    </location>
</feature>
<dbReference type="OrthoDB" id="1412182at2759"/>
<evidence type="ECO:0000259" key="2">
    <source>
        <dbReference type="Pfam" id="PF13963"/>
    </source>
</evidence>
<dbReference type="Proteomes" id="UP000242715">
    <property type="component" value="Unassembled WGS sequence"/>
</dbReference>
<feature type="region of interest" description="Disordered" evidence="1">
    <location>
        <begin position="219"/>
        <end position="255"/>
    </location>
</feature>
<gene>
    <name evidence="3" type="ORF">TSUD_309550</name>
</gene>